<evidence type="ECO:0000313" key="1">
    <source>
        <dbReference type="EMBL" id="KAI5657229.1"/>
    </source>
</evidence>
<accession>A0ACC0A9C4</accession>
<keyword evidence="2" id="KW-1185">Reference proteome</keyword>
<organism evidence="1 2">
    <name type="scientific">Catharanthus roseus</name>
    <name type="common">Madagascar periwinkle</name>
    <name type="synonym">Vinca rosea</name>
    <dbReference type="NCBI Taxonomy" id="4058"/>
    <lineage>
        <taxon>Eukaryota</taxon>
        <taxon>Viridiplantae</taxon>
        <taxon>Streptophyta</taxon>
        <taxon>Embryophyta</taxon>
        <taxon>Tracheophyta</taxon>
        <taxon>Spermatophyta</taxon>
        <taxon>Magnoliopsida</taxon>
        <taxon>eudicotyledons</taxon>
        <taxon>Gunneridae</taxon>
        <taxon>Pentapetalae</taxon>
        <taxon>asterids</taxon>
        <taxon>lamiids</taxon>
        <taxon>Gentianales</taxon>
        <taxon>Apocynaceae</taxon>
        <taxon>Rauvolfioideae</taxon>
        <taxon>Vinceae</taxon>
        <taxon>Catharanthinae</taxon>
        <taxon>Catharanthus</taxon>
    </lineage>
</organism>
<gene>
    <name evidence="1" type="ORF">M9H77_26022</name>
</gene>
<comment type="caution">
    <text evidence="1">The sequence shown here is derived from an EMBL/GenBank/DDBJ whole genome shotgun (WGS) entry which is preliminary data.</text>
</comment>
<evidence type="ECO:0000313" key="2">
    <source>
        <dbReference type="Proteomes" id="UP001060085"/>
    </source>
</evidence>
<name>A0ACC0A9C4_CATRO</name>
<dbReference type="Proteomes" id="UP001060085">
    <property type="component" value="Linkage Group LG06"/>
</dbReference>
<proteinExistence type="predicted"/>
<dbReference type="EMBL" id="CM044706">
    <property type="protein sequence ID" value="KAI5657229.1"/>
    <property type="molecule type" value="Genomic_DNA"/>
</dbReference>
<sequence length="342" mass="37093">METRKRGRAAASRGGGGVGAPTGGGGGTGGNCNYEQCTGIEANTMIILDTSKSATLHHLIDDNIAASELEATGNSAGTIGPMDFHSLIEDMINIANAERSEAVEAKGSRKISYKALVRDCLSLLCDLHQNDMEFSPDSSNREDPSLELPKCCVAAIDLGLPEIKETSCISMKKLLLMIMELDSSRSIADMHGLITRADGARISPKDIILDVLIYNNNLLSPFLTAFDEPEWKLQLILQYFQKYIPRSSGRTRRSNDSANDVSFDGILKSLSNGSIAKSISKRIGTRVAQLLLAHAFQAYLSVPLHHHPVDMSDSEVHVKGICLVETCKNTVSAFRSLQREAE</sequence>
<reference evidence="2" key="1">
    <citation type="journal article" date="2023" name="Nat. Plants">
        <title>Single-cell RNA sequencing provides a high-resolution roadmap for understanding the multicellular compartmentation of specialized metabolism.</title>
        <authorList>
            <person name="Sun S."/>
            <person name="Shen X."/>
            <person name="Li Y."/>
            <person name="Li Y."/>
            <person name="Wang S."/>
            <person name="Li R."/>
            <person name="Zhang H."/>
            <person name="Shen G."/>
            <person name="Guo B."/>
            <person name="Wei J."/>
            <person name="Xu J."/>
            <person name="St-Pierre B."/>
            <person name="Chen S."/>
            <person name="Sun C."/>
        </authorList>
    </citation>
    <scope>NUCLEOTIDE SEQUENCE [LARGE SCALE GENOMIC DNA]</scope>
</reference>
<protein>
    <submittedName>
        <fullName evidence="1">Uncharacterized protein</fullName>
    </submittedName>
</protein>